<dbReference type="InterPro" id="IPR029058">
    <property type="entry name" value="AB_hydrolase_fold"/>
</dbReference>
<feature type="region of interest" description="Disordered" evidence="3">
    <location>
        <begin position="726"/>
        <end position="773"/>
    </location>
</feature>
<keyword evidence="4" id="KW-0472">Membrane</keyword>
<reference evidence="6 7" key="1">
    <citation type="submission" date="2015-12" db="EMBL/GenBank/DDBJ databases">
        <title>The genome of Folsomia candida.</title>
        <authorList>
            <person name="Faddeeva A."/>
            <person name="Derks M.F."/>
            <person name="Anvar Y."/>
            <person name="Smit S."/>
            <person name="Van Straalen N."/>
            <person name="Roelofs D."/>
        </authorList>
    </citation>
    <scope>NUCLEOTIDE SEQUENCE [LARGE SCALE GENOMIC DNA]</scope>
    <source>
        <strain evidence="6 7">VU population</strain>
        <tissue evidence="6">Whole body</tissue>
    </source>
</reference>
<feature type="region of interest" description="Disordered" evidence="3">
    <location>
        <begin position="138"/>
        <end position="187"/>
    </location>
</feature>
<gene>
    <name evidence="6" type="ORF">Fcan01_19378</name>
</gene>
<feature type="transmembrane region" description="Helical" evidence="4">
    <location>
        <begin position="330"/>
        <end position="355"/>
    </location>
</feature>
<evidence type="ECO:0000256" key="4">
    <source>
        <dbReference type="SAM" id="Phobius"/>
    </source>
</evidence>
<keyword evidence="7" id="KW-1185">Reference proteome</keyword>
<dbReference type="InterPro" id="IPR002018">
    <property type="entry name" value="CarbesteraseB"/>
</dbReference>
<name>A0A226DLU4_FOLCA</name>
<dbReference type="Proteomes" id="UP000198287">
    <property type="component" value="Unassembled WGS sequence"/>
</dbReference>
<feature type="region of interest" description="Disordered" evidence="3">
    <location>
        <begin position="481"/>
        <end position="542"/>
    </location>
</feature>
<feature type="compositionally biased region" description="Low complexity" evidence="3">
    <location>
        <begin position="140"/>
        <end position="158"/>
    </location>
</feature>
<dbReference type="AlphaFoldDB" id="A0A226DLU4"/>
<dbReference type="PANTHER" id="PTHR43903">
    <property type="entry name" value="NEUROLIGIN"/>
    <property type="match status" value="1"/>
</dbReference>
<evidence type="ECO:0000256" key="2">
    <source>
        <dbReference type="ARBA" id="ARBA00023180"/>
    </source>
</evidence>
<feature type="compositionally biased region" description="Polar residues" evidence="3">
    <location>
        <begin position="392"/>
        <end position="417"/>
    </location>
</feature>
<dbReference type="InterPro" id="IPR051093">
    <property type="entry name" value="Neuroligin/BSAL"/>
</dbReference>
<dbReference type="OrthoDB" id="3200163at2759"/>
<dbReference type="SUPFAM" id="SSF53474">
    <property type="entry name" value="alpha/beta-Hydrolases"/>
    <property type="match status" value="1"/>
</dbReference>
<feature type="domain" description="Carboxylesterase type B" evidence="5">
    <location>
        <begin position="24"/>
        <end position="81"/>
    </location>
</feature>
<evidence type="ECO:0000313" key="6">
    <source>
        <dbReference type="EMBL" id="OXA46193.1"/>
    </source>
</evidence>
<comment type="caution">
    <text evidence="6">The sequence shown here is derived from an EMBL/GenBank/DDBJ whole genome shotgun (WGS) entry which is preliminary data.</text>
</comment>
<dbReference type="Gene3D" id="3.40.50.1820">
    <property type="entry name" value="alpha/beta hydrolase"/>
    <property type="match status" value="1"/>
</dbReference>
<feature type="region of interest" description="Disordered" evidence="3">
    <location>
        <begin position="364"/>
        <end position="417"/>
    </location>
</feature>
<accession>A0A226DLU4</accession>
<keyword evidence="4" id="KW-0812">Transmembrane</keyword>
<dbReference type="Pfam" id="PF00135">
    <property type="entry name" value="COesterase"/>
    <property type="match status" value="2"/>
</dbReference>
<evidence type="ECO:0000313" key="7">
    <source>
        <dbReference type="Proteomes" id="UP000198287"/>
    </source>
</evidence>
<feature type="compositionally biased region" description="Low complexity" evidence="3">
    <location>
        <begin position="530"/>
        <end position="542"/>
    </location>
</feature>
<feature type="compositionally biased region" description="Polar residues" evidence="3">
    <location>
        <begin position="481"/>
        <end position="504"/>
    </location>
</feature>
<feature type="region of interest" description="Disordered" evidence="3">
    <location>
        <begin position="672"/>
        <end position="694"/>
    </location>
</feature>
<organism evidence="6 7">
    <name type="scientific">Folsomia candida</name>
    <name type="common">Springtail</name>
    <dbReference type="NCBI Taxonomy" id="158441"/>
    <lineage>
        <taxon>Eukaryota</taxon>
        <taxon>Metazoa</taxon>
        <taxon>Ecdysozoa</taxon>
        <taxon>Arthropoda</taxon>
        <taxon>Hexapoda</taxon>
        <taxon>Collembola</taxon>
        <taxon>Entomobryomorpha</taxon>
        <taxon>Isotomoidea</taxon>
        <taxon>Isotomidae</taxon>
        <taxon>Proisotominae</taxon>
        <taxon>Folsomia</taxon>
    </lineage>
</organism>
<keyword evidence="4" id="KW-1133">Transmembrane helix</keyword>
<feature type="compositionally biased region" description="Polar residues" evidence="3">
    <location>
        <begin position="520"/>
        <end position="529"/>
    </location>
</feature>
<feature type="compositionally biased region" description="Low complexity" evidence="3">
    <location>
        <begin position="728"/>
        <end position="750"/>
    </location>
</feature>
<evidence type="ECO:0000256" key="1">
    <source>
        <dbReference type="ARBA" id="ARBA00005964"/>
    </source>
</evidence>
<feature type="compositionally biased region" description="Gly residues" evidence="3">
    <location>
        <begin position="159"/>
        <end position="170"/>
    </location>
</feature>
<feature type="domain" description="Carboxylesterase type B" evidence="5">
    <location>
        <begin position="111"/>
        <end position="227"/>
    </location>
</feature>
<keyword evidence="2" id="KW-0325">Glycoprotein</keyword>
<dbReference type="EMBL" id="LNIX01000016">
    <property type="protein sequence ID" value="OXA46193.1"/>
    <property type="molecule type" value="Genomic_DNA"/>
</dbReference>
<proteinExistence type="inferred from homology"/>
<protein>
    <submittedName>
        <fullName evidence="6">Neuroligin-4, X-linked</fullName>
    </submittedName>
</protein>
<evidence type="ECO:0000259" key="5">
    <source>
        <dbReference type="Pfam" id="PF00135"/>
    </source>
</evidence>
<feature type="compositionally biased region" description="Polar residues" evidence="3">
    <location>
        <begin position="763"/>
        <end position="773"/>
    </location>
</feature>
<sequence>MQLWNYFGPSDDGIVIESGIRENIVSPLVKLGELHSQGSSRTYFYVFEYQSKVSDYVQRLGCVHGEDLHYVFGVPLFLSSANAEHPEWDDPHQNNAGVGGGDAGKLGVFSGNFTRNEVQLSHTVLHYWVNFIKTGNPNAEPTSTPSSEGSPSSSSSQGSSGGGVSLGGSTGENRFPHQDKSSSSSVMSVKPKLIEWPPYDSLFKKYLSIEAKPRIRNHYRAHRLSFWLHLVPELMRNGGGGGISMFQNRPEGHVINSSNSTVQHPPSIQLVGPPYWEQHPFYYSSGNYSSYPGGDISGPLGSRPHHRFHNDHSNGIGGGDPGGFQIYSTALSVTIAVGCSFLILNILVFVAFYYFRDKRRAARHSRGGESEPYRNHPGPISASGDGLDHPTSYPTSADLQLSVDPTTTKGQSASTYSSADTMVLPSIHNTPVRLQENGQIPNFHQQQRHHHQNQHQMLPMPNICGDLPISANLQQLLAESAANSGGGRTSSPYQHANPSQNQAPTFMLGGASTSTSTSTLPSNKRQGQRSSSSGGSSTLGGHSFELSMPDAILAAAMMLNYRQNNSSQVSSSGGGSDFFLGTGHKSSSAAGKRPALNMKEQLLLSAGISDAATSAVGFTSAPGPGSGGNGGRTGVIVGNLPGSRGSVPYNNNATGGGGGESGCGNVIQFDFENASKSVPRPPKRQTPSVKFSPDTFISPDGSICSGPNANVNTSPVVVTAPNSAPILTANATPTSTSSSVSSISTNSANNPSQLKSSLKKHSNYSPAQDQLNV</sequence>
<comment type="similarity">
    <text evidence="1">Belongs to the type-B carboxylesterase/lipase family.</text>
</comment>
<evidence type="ECO:0000256" key="3">
    <source>
        <dbReference type="SAM" id="MobiDB-lite"/>
    </source>
</evidence>